<dbReference type="Gene3D" id="3.40.390.10">
    <property type="entry name" value="Collagenase (Catalytic Domain)"/>
    <property type="match status" value="1"/>
</dbReference>
<evidence type="ECO:0000313" key="13">
    <source>
        <dbReference type="Proteomes" id="UP000030746"/>
    </source>
</evidence>
<dbReference type="HOGENOM" id="CLU_587009_0_0_1"/>
<evidence type="ECO:0000256" key="1">
    <source>
        <dbReference type="ARBA" id="ARBA00002657"/>
    </source>
</evidence>
<dbReference type="GeneID" id="20244454"/>
<evidence type="ECO:0000256" key="8">
    <source>
        <dbReference type="PROSITE-ProRule" id="PRU01211"/>
    </source>
</evidence>
<feature type="binding site" evidence="8">
    <location>
        <position position="193"/>
    </location>
    <ligand>
        <name>Zn(2+)</name>
        <dbReference type="ChEBI" id="CHEBI:29105"/>
        <note>catalytic</note>
    </ligand>
</feature>
<name>V4AKL7_LOTGI</name>
<comment type="caution">
    <text evidence="7">Lacks conserved residue(s) required for the propagation of feature annotation.</text>
</comment>
<feature type="domain" description="ShKT" evidence="10">
    <location>
        <begin position="395"/>
        <end position="430"/>
    </location>
</feature>
<keyword evidence="9" id="KW-0732">Signal</keyword>
<comment type="function">
    <text evidence="1">Metalloprotease.</text>
</comment>
<dbReference type="PROSITE" id="PS51670">
    <property type="entry name" value="SHKT"/>
    <property type="match status" value="2"/>
</dbReference>
<evidence type="ECO:0000256" key="3">
    <source>
        <dbReference type="ARBA" id="ARBA00022723"/>
    </source>
</evidence>
<evidence type="ECO:0000256" key="2">
    <source>
        <dbReference type="ARBA" id="ARBA00022670"/>
    </source>
</evidence>
<dbReference type="PRINTS" id="PR00480">
    <property type="entry name" value="ASTACIN"/>
</dbReference>
<dbReference type="RefSeq" id="XP_009051514.1">
    <property type="nucleotide sequence ID" value="XM_009053266.1"/>
</dbReference>
<evidence type="ECO:0000259" key="11">
    <source>
        <dbReference type="PROSITE" id="PS51864"/>
    </source>
</evidence>
<feature type="domain" description="ShKT" evidence="10">
    <location>
        <begin position="351"/>
        <end position="387"/>
    </location>
</feature>
<dbReference type="InterPro" id="IPR001506">
    <property type="entry name" value="Peptidase_M12A"/>
</dbReference>
<evidence type="ECO:0000256" key="4">
    <source>
        <dbReference type="ARBA" id="ARBA00022801"/>
    </source>
</evidence>
<dbReference type="KEGG" id="lgi:LOTGIDRAFT_181619"/>
<dbReference type="Proteomes" id="UP000030746">
    <property type="component" value="Unassembled WGS sequence"/>
</dbReference>
<protein>
    <recommendedName>
        <fullName evidence="9">Metalloendopeptidase</fullName>
        <ecNumber evidence="9">3.4.24.-</ecNumber>
    </recommendedName>
</protein>
<dbReference type="InterPro" id="IPR034035">
    <property type="entry name" value="Astacin-like_dom"/>
</dbReference>
<keyword evidence="2 8" id="KW-0645">Protease</keyword>
<dbReference type="GO" id="GO:0008270">
    <property type="term" value="F:zinc ion binding"/>
    <property type="evidence" value="ECO:0007669"/>
    <property type="project" value="UniProtKB-UniRule"/>
</dbReference>
<evidence type="ECO:0000256" key="5">
    <source>
        <dbReference type="ARBA" id="ARBA00022833"/>
    </source>
</evidence>
<dbReference type="GO" id="GO:0004222">
    <property type="term" value="F:metalloendopeptidase activity"/>
    <property type="evidence" value="ECO:0007669"/>
    <property type="project" value="UniProtKB-UniRule"/>
</dbReference>
<dbReference type="SUPFAM" id="SSF55486">
    <property type="entry name" value="Metalloproteases ('zincins'), catalytic domain"/>
    <property type="match status" value="1"/>
</dbReference>
<dbReference type="InterPro" id="IPR024079">
    <property type="entry name" value="MetalloPept_cat_dom_sf"/>
</dbReference>
<dbReference type="Pfam" id="PF01400">
    <property type="entry name" value="Astacin"/>
    <property type="match status" value="1"/>
</dbReference>
<dbReference type="PANTHER" id="PTHR10127:SF780">
    <property type="entry name" value="METALLOENDOPEPTIDASE"/>
    <property type="match status" value="1"/>
</dbReference>
<evidence type="ECO:0000256" key="9">
    <source>
        <dbReference type="RuleBase" id="RU361183"/>
    </source>
</evidence>
<keyword evidence="4 8" id="KW-0378">Hydrolase</keyword>
<evidence type="ECO:0000259" key="10">
    <source>
        <dbReference type="PROSITE" id="PS51670"/>
    </source>
</evidence>
<proteinExistence type="predicted"/>
<dbReference type="InterPro" id="IPR003582">
    <property type="entry name" value="ShKT_dom"/>
</dbReference>
<dbReference type="Gene3D" id="1.10.10.1940">
    <property type="match status" value="1"/>
</dbReference>
<feature type="signal peptide" evidence="9">
    <location>
        <begin position="1"/>
        <end position="19"/>
    </location>
</feature>
<dbReference type="EC" id="3.4.24.-" evidence="9"/>
<comment type="cofactor">
    <cofactor evidence="8 9">
        <name>Zn(2+)</name>
        <dbReference type="ChEBI" id="CHEBI:29105"/>
    </cofactor>
    <text evidence="8 9">Binds 1 zinc ion per subunit.</text>
</comment>
<dbReference type="PANTHER" id="PTHR10127">
    <property type="entry name" value="DISCOIDIN, CUB, EGF, LAMININ , AND ZINC METALLOPROTEASE DOMAIN CONTAINING"/>
    <property type="match status" value="1"/>
</dbReference>
<keyword evidence="3 8" id="KW-0479">Metal-binding</keyword>
<dbReference type="Pfam" id="PF01549">
    <property type="entry name" value="ShK"/>
    <property type="match status" value="2"/>
</dbReference>
<evidence type="ECO:0000256" key="6">
    <source>
        <dbReference type="ARBA" id="ARBA00023049"/>
    </source>
</evidence>
<keyword evidence="13" id="KW-1185">Reference proteome</keyword>
<gene>
    <name evidence="12" type="ORF">LOTGIDRAFT_181619</name>
</gene>
<accession>V4AKL7</accession>
<dbReference type="CDD" id="cd04280">
    <property type="entry name" value="ZnMc_astacin_like"/>
    <property type="match status" value="1"/>
</dbReference>
<evidence type="ECO:0000313" key="12">
    <source>
        <dbReference type="EMBL" id="ESO97657.1"/>
    </source>
</evidence>
<dbReference type="SMART" id="SM00254">
    <property type="entry name" value="ShKT"/>
    <property type="match status" value="2"/>
</dbReference>
<dbReference type="InterPro" id="IPR006026">
    <property type="entry name" value="Peptidase_Metallo"/>
</dbReference>
<feature type="chain" id="PRO_5005148361" description="Metalloendopeptidase" evidence="9">
    <location>
        <begin position="20"/>
        <end position="466"/>
    </location>
</feature>
<sequence length="466" mass="53134">MKNIFGVMVLATFIFLTNGAPTSSKEDTRSLDEILMDAMTQNNNVEMLDLFHDLGDGKMMAMVELDILLNRTELAQYRSPANRHKRKAYNNLRLRWPNNQVPYQIQETDFSSRDISTIRAGIKDWEDMTCLTFNEVPRNQLNQNPSRILFRNGDGCYSRLGRTGTVQPISLGRGCRTRGIVVHEIGHAIGWIHEQARPDRDDFITVNFNQIPPKWQSQYSKRSPNVINDFNVEYDYTSIMHYSANSFGPRTIVTKDPAFQNLIGQRQALSFRDVKLANLMYSCAAECTRQTCPGEGFQGKDCRCYCPMETTNIQNPVKLCDMTATTRRTIRTTTPSTTTTTQSTVKPPPECRDILLQSRCESLRDNEQCRRDPERLMVYCKKTCNFCDEDPNKMCMDFDNACPFIASSGYCNSSFSDLVRETCPKSCKVCIAPSTCALDMIESLSPRINPSLFSLLFVFMAIFIKN</sequence>
<organism evidence="12 13">
    <name type="scientific">Lottia gigantea</name>
    <name type="common">Giant owl limpet</name>
    <dbReference type="NCBI Taxonomy" id="225164"/>
    <lineage>
        <taxon>Eukaryota</taxon>
        <taxon>Metazoa</taxon>
        <taxon>Spiralia</taxon>
        <taxon>Lophotrochozoa</taxon>
        <taxon>Mollusca</taxon>
        <taxon>Gastropoda</taxon>
        <taxon>Patellogastropoda</taxon>
        <taxon>Lottioidea</taxon>
        <taxon>Lottiidae</taxon>
        <taxon>Lottia</taxon>
    </lineage>
</organism>
<evidence type="ECO:0000256" key="7">
    <source>
        <dbReference type="PROSITE-ProRule" id="PRU01005"/>
    </source>
</evidence>
<feature type="active site" evidence="8">
    <location>
        <position position="184"/>
    </location>
</feature>
<dbReference type="GO" id="GO:0006508">
    <property type="term" value="P:proteolysis"/>
    <property type="evidence" value="ECO:0007669"/>
    <property type="project" value="UniProtKB-KW"/>
</dbReference>
<dbReference type="EMBL" id="KB201304">
    <property type="protein sequence ID" value="ESO97657.1"/>
    <property type="molecule type" value="Genomic_DNA"/>
</dbReference>
<dbReference type="SMART" id="SM00235">
    <property type="entry name" value="ZnMc"/>
    <property type="match status" value="1"/>
</dbReference>
<dbReference type="CTD" id="20244454"/>
<dbReference type="OMA" id="GHAIGWY"/>
<reference evidence="12 13" key="1">
    <citation type="journal article" date="2013" name="Nature">
        <title>Insights into bilaterian evolution from three spiralian genomes.</title>
        <authorList>
            <person name="Simakov O."/>
            <person name="Marletaz F."/>
            <person name="Cho S.J."/>
            <person name="Edsinger-Gonzales E."/>
            <person name="Havlak P."/>
            <person name="Hellsten U."/>
            <person name="Kuo D.H."/>
            <person name="Larsson T."/>
            <person name="Lv J."/>
            <person name="Arendt D."/>
            <person name="Savage R."/>
            <person name="Osoegawa K."/>
            <person name="de Jong P."/>
            <person name="Grimwood J."/>
            <person name="Chapman J.A."/>
            <person name="Shapiro H."/>
            <person name="Aerts A."/>
            <person name="Otillar R.P."/>
            <person name="Terry A.Y."/>
            <person name="Boore J.L."/>
            <person name="Grigoriev I.V."/>
            <person name="Lindberg D.R."/>
            <person name="Seaver E.C."/>
            <person name="Weisblat D.A."/>
            <person name="Putnam N.H."/>
            <person name="Rokhsar D.S."/>
        </authorList>
    </citation>
    <scope>NUCLEOTIDE SEQUENCE [LARGE SCALE GENOMIC DNA]</scope>
</reference>
<dbReference type="OrthoDB" id="291007at2759"/>
<feature type="binding site" evidence="8">
    <location>
        <position position="183"/>
    </location>
    <ligand>
        <name>Zn(2+)</name>
        <dbReference type="ChEBI" id="CHEBI:29105"/>
        <note>catalytic</note>
    </ligand>
</feature>
<dbReference type="PROSITE" id="PS51864">
    <property type="entry name" value="ASTACIN"/>
    <property type="match status" value="1"/>
</dbReference>
<feature type="domain" description="Peptidase M12A" evidence="11">
    <location>
        <begin position="87"/>
        <end position="284"/>
    </location>
</feature>
<keyword evidence="6 8" id="KW-0482">Metalloprotease</keyword>
<dbReference type="AlphaFoldDB" id="V4AKL7"/>
<keyword evidence="5 8" id="KW-0862">Zinc</keyword>
<feature type="binding site" evidence="8">
    <location>
        <position position="187"/>
    </location>
    <ligand>
        <name>Zn(2+)</name>
        <dbReference type="ChEBI" id="CHEBI:29105"/>
        <note>catalytic</note>
    </ligand>
</feature>